<evidence type="ECO:0000313" key="2">
    <source>
        <dbReference type="EMBL" id="KAJ8894632.1"/>
    </source>
</evidence>
<dbReference type="SUPFAM" id="SSF52047">
    <property type="entry name" value="RNI-like"/>
    <property type="match status" value="1"/>
</dbReference>
<keyword evidence="3" id="KW-1185">Reference proteome</keyword>
<gene>
    <name evidence="2" type="ORF">PR048_007296</name>
</gene>
<evidence type="ECO:0000256" key="1">
    <source>
        <dbReference type="SAM" id="MobiDB-lite"/>
    </source>
</evidence>
<accession>A0ABQ9ID67</accession>
<comment type="caution">
    <text evidence="2">The sequence shown here is derived from an EMBL/GenBank/DDBJ whole genome shotgun (WGS) entry which is preliminary data.</text>
</comment>
<evidence type="ECO:0000313" key="3">
    <source>
        <dbReference type="Proteomes" id="UP001159363"/>
    </source>
</evidence>
<feature type="region of interest" description="Disordered" evidence="1">
    <location>
        <begin position="1"/>
        <end position="40"/>
    </location>
</feature>
<sequence>MELRRNSRSGETGDPQENPLTSGIVRQDSHMGKGGGGAQHSLARSPEFILAGLDTWWQHSNCGLEARLALRRSEFDPQRVNSRIFACWNRAGRCHLPAVFLAVLPPPGPAFPPLAFRFCSDLSLQDLSLQDLSLQDLSLQDLSLQVLSLQDLSLQDLSLQDLSLQDLSLQDLSLQDLSLQDSGRARLVRNMEPSYRGHCFYSRLTSDLTPNLISVLRV</sequence>
<dbReference type="Proteomes" id="UP001159363">
    <property type="component" value="Chromosome 2"/>
</dbReference>
<dbReference type="EMBL" id="JARBHB010000002">
    <property type="protein sequence ID" value="KAJ8894632.1"/>
    <property type="molecule type" value="Genomic_DNA"/>
</dbReference>
<organism evidence="2 3">
    <name type="scientific">Dryococelus australis</name>
    <dbReference type="NCBI Taxonomy" id="614101"/>
    <lineage>
        <taxon>Eukaryota</taxon>
        <taxon>Metazoa</taxon>
        <taxon>Ecdysozoa</taxon>
        <taxon>Arthropoda</taxon>
        <taxon>Hexapoda</taxon>
        <taxon>Insecta</taxon>
        <taxon>Pterygota</taxon>
        <taxon>Neoptera</taxon>
        <taxon>Polyneoptera</taxon>
        <taxon>Phasmatodea</taxon>
        <taxon>Verophasmatodea</taxon>
        <taxon>Anareolatae</taxon>
        <taxon>Phasmatidae</taxon>
        <taxon>Eurycanthinae</taxon>
        <taxon>Dryococelus</taxon>
    </lineage>
</organism>
<protein>
    <submittedName>
        <fullName evidence="2">Uncharacterized protein</fullName>
    </submittedName>
</protein>
<reference evidence="2 3" key="1">
    <citation type="submission" date="2023-02" db="EMBL/GenBank/DDBJ databases">
        <title>LHISI_Scaffold_Assembly.</title>
        <authorList>
            <person name="Stuart O.P."/>
            <person name="Cleave R."/>
            <person name="Magrath M.J.L."/>
            <person name="Mikheyev A.S."/>
        </authorList>
    </citation>
    <scope>NUCLEOTIDE SEQUENCE [LARGE SCALE GENOMIC DNA]</scope>
    <source>
        <strain evidence="2">Daus_M_001</strain>
        <tissue evidence="2">Leg muscle</tissue>
    </source>
</reference>
<proteinExistence type="predicted"/>
<name>A0ABQ9ID67_9NEOP</name>